<evidence type="ECO:0000256" key="1">
    <source>
        <dbReference type="SAM" id="Phobius"/>
    </source>
</evidence>
<sequence>MKVNMNSQASFTRRCLYVTCKQNAILGSVAWDPIKIPRVGIGDCRPSREAGLAQATFHTIKGSDTKFITSAPDPQVVCNNILHRFNFPSGPKSWGNLGLHPSLHLSPKESSPGQTDSTDTKTFTTIKSFPPKQIMKLNASSVAINLLFLVAAAAAVVVHVDDNRNTEPAVNVTFADKSVKFMSSDDPKKSDICCYCWECAKGKLQNPETARQNKLRLTSDQHAEDLCCCCCYEC</sequence>
<accession>A0A433Q4V7</accession>
<keyword evidence="1" id="KW-1133">Transmembrane helix</keyword>
<reference evidence="2 3" key="1">
    <citation type="journal article" date="2018" name="New Phytol.">
        <title>Phylogenomics of Endogonaceae and evolution of mycorrhizas within Mucoromycota.</title>
        <authorList>
            <person name="Chang Y."/>
            <person name="Desiro A."/>
            <person name="Na H."/>
            <person name="Sandor L."/>
            <person name="Lipzen A."/>
            <person name="Clum A."/>
            <person name="Barry K."/>
            <person name="Grigoriev I.V."/>
            <person name="Martin F.M."/>
            <person name="Stajich J.E."/>
            <person name="Smith M.E."/>
            <person name="Bonito G."/>
            <person name="Spatafora J.W."/>
        </authorList>
    </citation>
    <scope>NUCLEOTIDE SEQUENCE [LARGE SCALE GENOMIC DNA]</scope>
    <source>
        <strain evidence="2 3">AD002</strain>
    </source>
</reference>
<evidence type="ECO:0000313" key="2">
    <source>
        <dbReference type="EMBL" id="RUS24724.1"/>
    </source>
</evidence>
<keyword evidence="1" id="KW-0812">Transmembrane</keyword>
<evidence type="ECO:0000313" key="3">
    <source>
        <dbReference type="Proteomes" id="UP000274822"/>
    </source>
</evidence>
<gene>
    <name evidence="2" type="ORF">BC938DRAFT_473175</name>
</gene>
<keyword evidence="1" id="KW-0472">Membrane</keyword>
<proteinExistence type="predicted"/>
<dbReference type="Proteomes" id="UP000274822">
    <property type="component" value="Unassembled WGS sequence"/>
</dbReference>
<comment type="caution">
    <text evidence="2">The sequence shown here is derived from an EMBL/GenBank/DDBJ whole genome shotgun (WGS) entry which is preliminary data.</text>
</comment>
<feature type="transmembrane region" description="Helical" evidence="1">
    <location>
        <begin position="142"/>
        <end position="160"/>
    </location>
</feature>
<protein>
    <submittedName>
        <fullName evidence="2">Uncharacterized protein</fullName>
    </submittedName>
</protein>
<dbReference type="EMBL" id="RBNJ01015126">
    <property type="protein sequence ID" value="RUS24724.1"/>
    <property type="molecule type" value="Genomic_DNA"/>
</dbReference>
<keyword evidence="3" id="KW-1185">Reference proteome</keyword>
<dbReference type="AlphaFoldDB" id="A0A433Q4V7"/>
<name>A0A433Q4V7_9FUNG</name>
<organism evidence="2 3">
    <name type="scientific">Jimgerdemannia flammicorona</name>
    <dbReference type="NCBI Taxonomy" id="994334"/>
    <lineage>
        <taxon>Eukaryota</taxon>
        <taxon>Fungi</taxon>
        <taxon>Fungi incertae sedis</taxon>
        <taxon>Mucoromycota</taxon>
        <taxon>Mucoromycotina</taxon>
        <taxon>Endogonomycetes</taxon>
        <taxon>Endogonales</taxon>
        <taxon>Endogonaceae</taxon>
        <taxon>Jimgerdemannia</taxon>
    </lineage>
</organism>